<dbReference type="Proteomes" id="UP001234178">
    <property type="component" value="Unassembled WGS sequence"/>
</dbReference>
<feature type="transmembrane region" description="Helical" evidence="2">
    <location>
        <begin position="43"/>
        <end position="64"/>
    </location>
</feature>
<evidence type="ECO:0000256" key="2">
    <source>
        <dbReference type="SAM" id="Phobius"/>
    </source>
</evidence>
<feature type="region of interest" description="Disordered" evidence="1">
    <location>
        <begin position="80"/>
        <end position="103"/>
    </location>
</feature>
<organism evidence="3 4">
    <name type="scientific">Daphnia magna</name>
    <dbReference type="NCBI Taxonomy" id="35525"/>
    <lineage>
        <taxon>Eukaryota</taxon>
        <taxon>Metazoa</taxon>
        <taxon>Ecdysozoa</taxon>
        <taxon>Arthropoda</taxon>
        <taxon>Crustacea</taxon>
        <taxon>Branchiopoda</taxon>
        <taxon>Diplostraca</taxon>
        <taxon>Cladocera</taxon>
        <taxon>Anomopoda</taxon>
        <taxon>Daphniidae</taxon>
        <taxon>Daphnia</taxon>
    </lineage>
</organism>
<evidence type="ECO:0000313" key="3">
    <source>
        <dbReference type="EMBL" id="KAK4029182.1"/>
    </source>
</evidence>
<proteinExistence type="predicted"/>
<keyword evidence="4" id="KW-1185">Reference proteome</keyword>
<gene>
    <name evidence="3" type="ORF">OUZ56_022188</name>
</gene>
<keyword evidence="2" id="KW-1133">Transmembrane helix</keyword>
<keyword evidence="2" id="KW-0812">Transmembrane</keyword>
<evidence type="ECO:0000313" key="4">
    <source>
        <dbReference type="Proteomes" id="UP001234178"/>
    </source>
</evidence>
<dbReference type="EMBL" id="JAOYFB010000039">
    <property type="protein sequence ID" value="KAK4029182.1"/>
    <property type="molecule type" value="Genomic_DNA"/>
</dbReference>
<keyword evidence="2" id="KW-0472">Membrane</keyword>
<protein>
    <submittedName>
        <fullName evidence="3">Uncharacterized protein</fullName>
    </submittedName>
</protein>
<feature type="transmembrane region" description="Helical" evidence="2">
    <location>
        <begin position="109"/>
        <end position="129"/>
    </location>
</feature>
<feature type="region of interest" description="Disordered" evidence="1">
    <location>
        <begin position="245"/>
        <end position="266"/>
    </location>
</feature>
<reference evidence="3 4" key="1">
    <citation type="journal article" date="2023" name="Nucleic Acids Res.">
        <title>The hologenome of Daphnia magna reveals possible DNA methylation and microbiome-mediated evolution of the host genome.</title>
        <authorList>
            <person name="Chaturvedi A."/>
            <person name="Li X."/>
            <person name="Dhandapani V."/>
            <person name="Marshall H."/>
            <person name="Kissane S."/>
            <person name="Cuenca-Cambronero M."/>
            <person name="Asole G."/>
            <person name="Calvet F."/>
            <person name="Ruiz-Romero M."/>
            <person name="Marangio P."/>
            <person name="Guigo R."/>
            <person name="Rago D."/>
            <person name="Mirbahai L."/>
            <person name="Eastwood N."/>
            <person name="Colbourne J.K."/>
            <person name="Zhou J."/>
            <person name="Mallon E."/>
            <person name="Orsini L."/>
        </authorList>
    </citation>
    <scope>NUCLEOTIDE SEQUENCE [LARGE SCALE GENOMIC DNA]</scope>
    <source>
        <strain evidence="3">LRV0_1</strain>
    </source>
</reference>
<feature type="compositionally biased region" description="Acidic residues" evidence="1">
    <location>
        <begin position="85"/>
        <end position="98"/>
    </location>
</feature>
<accession>A0ABR0AVM8</accession>
<comment type="caution">
    <text evidence="3">The sequence shown here is derived from an EMBL/GenBank/DDBJ whole genome shotgun (WGS) entry which is preliminary data.</text>
</comment>
<name>A0ABR0AVM8_9CRUS</name>
<evidence type="ECO:0000256" key="1">
    <source>
        <dbReference type="SAM" id="MobiDB-lite"/>
    </source>
</evidence>
<sequence length="332" mass="36840">MPSSNPVYQPTTVTYERHKEWSTSYITERVFPGCYQKPHLQRLLLVGAILLAILGLGLAIYALVNDVNTHKDESADVELMPTFDDNSDENIEQEEVPETNESHDHETNVILGSIGICLILISLVMYVVFLQLKGMCRGILPQHHSQRSGNLNTSAGQPVHSETSHQTAISYKGVQQEPGALNLEPAAPIEEERHSLMDSKFQSEDTERMMDDDPRIVLKPLRTAEEDHHSQTLTLDTYRNRSIISTEAEAPPIPKRSRSTPSRFCKRGRIGAPLASTETLSPSLASSFCSDIIFFDDQSSCHGDMDESSYSQVPSLYLQPSPVPSHSGGHSV</sequence>